<dbReference type="EC" id="1.11.1.5" evidence="13"/>
<reference evidence="13" key="1">
    <citation type="submission" date="2016-10" db="EMBL/GenBank/DDBJ databases">
        <title>Sequence of Gallionella enrichment culture.</title>
        <authorList>
            <person name="Poehlein A."/>
            <person name="Muehling M."/>
            <person name="Daniel R."/>
        </authorList>
    </citation>
    <scope>NUCLEOTIDE SEQUENCE</scope>
</reference>
<dbReference type="AlphaFoldDB" id="A0A1J5QUA9"/>
<dbReference type="GO" id="GO:0046872">
    <property type="term" value="F:metal ion binding"/>
    <property type="evidence" value="ECO:0007669"/>
    <property type="project" value="UniProtKB-KW"/>
</dbReference>
<evidence type="ECO:0000259" key="12">
    <source>
        <dbReference type="PROSITE" id="PS51007"/>
    </source>
</evidence>
<evidence type="ECO:0000256" key="7">
    <source>
        <dbReference type="ARBA" id="ARBA00022764"/>
    </source>
</evidence>
<evidence type="ECO:0000256" key="11">
    <source>
        <dbReference type="SAM" id="MobiDB-lite"/>
    </source>
</evidence>
<evidence type="ECO:0000256" key="8">
    <source>
        <dbReference type="ARBA" id="ARBA00022982"/>
    </source>
</evidence>
<keyword evidence="2" id="KW-0813">Transport</keyword>
<keyword evidence="3 13" id="KW-0575">Peroxidase</keyword>
<dbReference type="PROSITE" id="PS51007">
    <property type="entry name" value="CYTC"/>
    <property type="match status" value="2"/>
</dbReference>
<feature type="compositionally biased region" description="Pro residues" evidence="11">
    <location>
        <begin position="330"/>
        <end position="339"/>
    </location>
</feature>
<evidence type="ECO:0000256" key="5">
    <source>
        <dbReference type="ARBA" id="ARBA00022723"/>
    </source>
</evidence>
<dbReference type="Pfam" id="PF03150">
    <property type="entry name" value="CCP_MauG"/>
    <property type="match status" value="1"/>
</dbReference>
<keyword evidence="6" id="KW-0732">Signal</keyword>
<dbReference type="GO" id="GO:0009055">
    <property type="term" value="F:electron transfer activity"/>
    <property type="evidence" value="ECO:0007669"/>
    <property type="project" value="InterPro"/>
</dbReference>
<gene>
    <name evidence="13" type="primary">ccp_6</name>
    <name evidence="13" type="ORF">GALL_310810</name>
</gene>
<comment type="caution">
    <text evidence="13">The sequence shown here is derived from an EMBL/GenBank/DDBJ whole genome shotgun (WGS) entry which is preliminary data.</text>
</comment>
<dbReference type="PIRSF" id="PIRSF000294">
    <property type="entry name" value="Cytochrome-c_peroxidase"/>
    <property type="match status" value="1"/>
</dbReference>
<dbReference type="GO" id="GO:0004130">
    <property type="term" value="F:cytochrome-c peroxidase activity"/>
    <property type="evidence" value="ECO:0007669"/>
    <property type="project" value="UniProtKB-EC"/>
</dbReference>
<organism evidence="13">
    <name type="scientific">mine drainage metagenome</name>
    <dbReference type="NCBI Taxonomy" id="410659"/>
    <lineage>
        <taxon>unclassified sequences</taxon>
        <taxon>metagenomes</taxon>
        <taxon>ecological metagenomes</taxon>
    </lineage>
</organism>
<name>A0A1J5QUA9_9ZZZZ</name>
<dbReference type="Gene3D" id="1.10.760.10">
    <property type="entry name" value="Cytochrome c-like domain"/>
    <property type="match status" value="2"/>
</dbReference>
<dbReference type="InterPro" id="IPR004852">
    <property type="entry name" value="Di-haem_cyt_c_peroxidsae"/>
</dbReference>
<dbReference type="Pfam" id="PF00034">
    <property type="entry name" value="Cytochrom_C"/>
    <property type="match status" value="1"/>
</dbReference>
<evidence type="ECO:0000256" key="2">
    <source>
        <dbReference type="ARBA" id="ARBA00022448"/>
    </source>
</evidence>
<dbReference type="GO" id="GO:0042597">
    <property type="term" value="C:periplasmic space"/>
    <property type="evidence" value="ECO:0007669"/>
    <property type="project" value="UniProtKB-SubCell"/>
</dbReference>
<dbReference type="PANTHER" id="PTHR30600:SF7">
    <property type="entry name" value="CYTOCHROME C PEROXIDASE-RELATED"/>
    <property type="match status" value="1"/>
</dbReference>
<keyword evidence="10" id="KW-0408">Iron</keyword>
<evidence type="ECO:0000256" key="1">
    <source>
        <dbReference type="ARBA" id="ARBA00004418"/>
    </source>
</evidence>
<comment type="subcellular location">
    <subcellularLocation>
        <location evidence="1">Periplasm</location>
    </subcellularLocation>
</comment>
<feature type="compositionally biased region" description="Low complexity" evidence="11">
    <location>
        <begin position="314"/>
        <end position="329"/>
    </location>
</feature>
<feature type="region of interest" description="Disordered" evidence="11">
    <location>
        <begin position="314"/>
        <end position="339"/>
    </location>
</feature>
<accession>A0A1J5QUA9</accession>
<keyword evidence="9 13" id="KW-0560">Oxidoreductase</keyword>
<keyword evidence="8" id="KW-0249">Electron transport</keyword>
<sequence>MSKLRIVSLTIGLGALFADIGLSYAAGSNEPIQPLVAAKPRDVRLVELGKQLFFDPRLSKSGFISCNSCHNLSMGGSDNLKTSVGHNWHQGPINSPTVLNSSMNLAQFWDGRAPDLKAQAGGPIANPGEMAFTHELAVSVLQSIPGYVAEFKTAFGSDKVNIDEVTSAIAAFEETLVTPDSRFDKWLKGDKKALNKEELDGYTLFKDSGCTACHNGSAVGGNSYQKLGVVEPYKTTNTAQGRFAVTGIDADRFYFKVPTLRNVELTYPYFHDGEAATLKDAVNTMARIQLGKQFTDDENRKVVAFLKTLTGKQPSFKLPLLPPSSDSTPRPQPFDNPPK</sequence>
<protein>
    <submittedName>
        <fullName evidence="13">Cytochrome c551 peroxidase</fullName>
        <ecNumber evidence="13">1.11.1.5</ecNumber>
    </submittedName>
</protein>
<keyword evidence="5" id="KW-0479">Metal-binding</keyword>
<evidence type="ECO:0000256" key="4">
    <source>
        <dbReference type="ARBA" id="ARBA00022617"/>
    </source>
</evidence>
<dbReference type="FunFam" id="1.10.760.10:FF:000004">
    <property type="entry name" value="Cytochrome c peroxidase"/>
    <property type="match status" value="1"/>
</dbReference>
<keyword evidence="7" id="KW-0574">Periplasm</keyword>
<dbReference type="InterPro" id="IPR009056">
    <property type="entry name" value="Cyt_c-like_dom"/>
</dbReference>
<dbReference type="InterPro" id="IPR051395">
    <property type="entry name" value="Cytochrome_c_Peroxidase/MauG"/>
</dbReference>
<feature type="domain" description="Cytochrome c" evidence="12">
    <location>
        <begin position="196"/>
        <end position="310"/>
    </location>
</feature>
<dbReference type="SUPFAM" id="SSF46626">
    <property type="entry name" value="Cytochrome c"/>
    <property type="match status" value="2"/>
</dbReference>
<dbReference type="InterPro" id="IPR026259">
    <property type="entry name" value="MauG/Cytc_peroxidase"/>
</dbReference>
<proteinExistence type="predicted"/>
<dbReference type="EMBL" id="MLJW01000443">
    <property type="protein sequence ID" value="OIQ87056.1"/>
    <property type="molecule type" value="Genomic_DNA"/>
</dbReference>
<evidence type="ECO:0000313" key="13">
    <source>
        <dbReference type="EMBL" id="OIQ87056.1"/>
    </source>
</evidence>
<dbReference type="InterPro" id="IPR036909">
    <property type="entry name" value="Cyt_c-like_dom_sf"/>
</dbReference>
<dbReference type="PANTHER" id="PTHR30600">
    <property type="entry name" value="CYTOCHROME C PEROXIDASE-RELATED"/>
    <property type="match status" value="1"/>
</dbReference>
<dbReference type="GO" id="GO:0020037">
    <property type="term" value="F:heme binding"/>
    <property type="evidence" value="ECO:0007669"/>
    <property type="project" value="InterPro"/>
</dbReference>
<feature type="domain" description="Cytochrome c" evidence="12">
    <location>
        <begin position="44"/>
        <end position="152"/>
    </location>
</feature>
<evidence type="ECO:0000256" key="9">
    <source>
        <dbReference type="ARBA" id="ARBA00023002"/>
    </source>
</evidence>
<evidence type="ECO:0000256" key="3">
    <source>
        <dbReference type="ARBA" id="ARBA00022559"/>
    </source>
</evidence>
<keyword evidence="4" id="KW-0349">Heme</keyword>
<evidence type="ECO:0000256" key="6">
    <source>
        <dbReference type="ARBA" id="ARBA00022729"/>
    </source>
</evidence>
<evidence type="ECO:0000256" key="10">
    <source>
        <dbReference type="ARBA" id="ARBA00023004"/>
    </source>
</evidence>